<organism evidence="3 4">
    <name type="scientific">Asanoa iriomotensis</name>
    <dbReference type="NCBI Taxonomy" id="234613"/>
    <lineage>
        <taxon>Bacteria</taxon>
        <taxon>Bacillati</taxon>
        <taxon>Actinomycetota</taxon>
        <taxon>Actinomycetes</taxon>
        <taxon>Micromonosporales</taxon>
        <taxon>Micromonosporaceae</taxon>
        <taxon>Asanoa</taxon>
    </lineage>
</organism>
<dbReference type="EMBL" id="BONC01000038">
    <property type="protein sequence ID" value="GIF58879.1"/>
    <property type="molecule type" value="Genomic_DNA"/>
</dbReference>
<dbReference type="Pfam" id="PF13193">
    <property type="entry name" value="AMP-binding_C"/>
    <property type="match status" value="1"/>
</dbReference>
<gene>
    <name evidence="3" type="ORF">Air01nite_49740</name>
</gene>
<sequence>MLTHDNVLTSALGCLATGQFLTPGGTLLHVAPMFHLADLATWIAMLVTGGTHVMLPAFTPGGVLAAIVSHKVTDVLLVPTMVQLVVGDPDASRHDVSSLKHLVYGGSTMPPAVLARARAFFPDAGFVQAYGMTELAPVATLLLPADHDVPELAGSAGRAAPHSAVRVVAADGVEVPRGAVGEVVVSGDHVMAGYWGRPDETAHAVRDGWMHTGDAGFMDDRGYLHVVDRIKDVIVTGAENVFSSEVDGVLAAHPAVAGCAVIGLPDGQWGERVHAVVVLAQGAGVTADELRGFCRDRLAGYKVPRTVEFADALPVSAAGKVLKRQLRDERR</sequence>
<dbReference type="SUPFAM" id="SSF56801">
    <property type="entry name" value="Acetyl-CoA synthetase-like"/>
    <property type="match status" value="1"/>
</dbReference>
<name>A0ABQ4C7X5_9ACTN</name>
<feature type="domain" description="AMP-binding enzyme C-terminal" evidence="2">
    <location>
        <begin position="245"/>
        <end position="320"/>
    </location>
</feature>
<feature type="domain" description="AMP-dependent synthetase/ligase" evidence="1">
    <location>
        <begin position="1"/>
        <end position="195"/>
    </location>
</feature>
<dbReference type="Pfam" id="PF00501">
    <property type="entry name" value="AMP-binding"/>
    <property type="match status" value="1"/>
</dbReference>
<dbReference type="Gene3D" id="3.30.300.30">
    <property type="match status" value="1"/>
</dbReference>
<dbReference type="PANTHER" id="PTHR43201:SF32">
    <property type="entry name" value="2-SUCCINYLBENZOATE--COA LIGASE, CHLOROPLASTIC_PEROXISOMAL"/>
    <property type="match status" value="1"/>
</dbReference>
<evidence type="ECO:0008006" key="5">
    <source>
        <dbReference type="Google" id="ProtNLM"/>
    </source>
</evidence>
<keyword evidence="4" id="KW-1185">Reference proteome</keyword>
<dbReference type="InterPro" id="IPR045851">
    <property type="entry name" value="AMP-bd_C_sf"/>
</dbReference>
<dbReference type="Proteomes" id="UP000624325">
    <property type="component" value="Unassembled WGS sequence"/>
</dbReference>
<evidence type="ECO:0000313" key="4">
    <source>
        <dbReference type="Proteomes" id="UP000624325"/>
    </source>
</evidence>
<accession>A0ABQ4C7X5</accession>
<dbReference type="InterPro" id="IPR025110">
    <property type="entry name" value="AMP-bd_C"/>
</dbReference>
<evidence type="ECO:0000259" key="2">
    <source>
        <dbReference type="Pfam" id="PF13193"/>
    </source>
</evidence>
<evidence type="ECO:0000259" key="1">
    <source>
        <dbReference type="Pfam" id="PF00501"/>
    </source>
</evidence>
<comment type="caution">
    <text evidence="3">The sequence shown here is derived from an EMBL/GenBank/DDBJ whole genome shotgun (WGS) entry which is preliminary data.</text>
</comment>
<evidence type="ECO:0000313" key="3">
    <source>
        <dbReference type="EMBL" id="GIF58879.1"/>
    </source>
</evidence>
<protein>
    <recommendedName>
        <fullName evidence="5">Acyl-CoA synthetase (AMP-forming)/AMP-acid ligase II</fullName>
    </recommendedName>
</protein>
<proteinExistence type="predicted"/>
<dbReference type="InterPro" id="IPR042099">
    <property type="entry name" value="ANL_N_sf"/>
</dbReference>
<dbReference type="Gene3D" id="3.40.50.12780">
    <property type="entry name" value="N-terminal domain of ligase-like"/>
    <property type="match status" value="1"/>
</dbReference>
<dbReference type="InterPro" id="IPR000873">
    <property type="entry name" value="AMP-dep_synth/lig_dom"/>
</dbReference>
<dbReference type="PANTHER" id="PTHR43201">
    <property type="entry name" value="ACYL-COA SYNTHETASE"/>
    <property type="match status" value="1"/>
</dbReference>
<reference evidence="3 4" key="1">
    <citation type="submission" date="2021-01" db="EMBL/GenBank/DDBJ databases">
        <title>Whole genome shotgun sequence of Asanoa iriomotensis NBRC 100142.</title>
        <authorList>
            <person name="Komaki H."/>
            <person name="Tamura T."/>
        </authorList>
    </citation>
    <scope>NUCLEOTIDE SEQUENCE [LARGE SCALE GENOMIC DNA]</scope>
    <source>
        <strain evidence="3 4">NBRC 100142</strain>
    </source>
</reference>